<dbReference type="NCBIfam" id="TIGR03246">
    <property type="entry name" value="arg_catab_astC"/>
    <property type="match status" value="1"/>
</dbReference>
<dbReference type="InterPro" id="IPR005814">
    <property type="entry name" value="Aminotrans_3"/>
</dbReference>
<protein>
    <recommendedName>
        <fullName evidence="6">Acetylornithine transaminase</fullName>
    </recommendedName>
</protein>
<keyword evidence="3" id="KW-0808">Transferase</keyword>
<dbReference type="PIRSF" id="PIRSF000521">
    <property type="entry name" value="Transaminase_4ab_Lys_Orn"/>
    <property type="match status" value="1"/>
</dbReference>
<comment type="cofactor">
    <cofactor evidence="1">
        <name>pyridoxal 5'-phosphate</name>
        <dbReference type="ChEBI" id="CHEBI:597326"/>
    </cofactor>
</comment>
<evidence type="ECO:0000256" key="4">
    <source>
        <dbReference type="ARBA" id="ARBA00022898"/>
    </source>
</evidence>
<dbReference type="InterPro" id="IPR049704">
    <property type="entry name" value="Aminotrans_3_PPA_site"/>
</dbReference>
<evidence type="ECO:0008006" key="6">
    <source>
        <dbReference type="Google" id="ProtNLM"/>
    </source>
</evidence>
<name>A0A381VSC8_9ZZZZ</name>
<dbReference type="EMBL" id="UINC01009516">
    <property type="protein sequence ID" value="SVA42668.1"/>
    <property type="molecule type" value="Genomic_DNA"/>
</dbReference>
<dbReference type="NCBIfam" id="NF003468">
    <property type="entry name" value="PRK05093.1"/>
    <property type="match status" value="1"/>
</dbReference>
<dbReference type="InterPro" id="IPR015424">
    <property type="entry name" value="PyrdxlP-dep_Trfase"/>
</dbReference>
<dbReference type="Pfam" id="PF00202">
    <property type="entry name" value="Aminotran_3"/>
    <property type="match status" value="1"/>
</dbReference>
<dbReference type="NCBIfam" id="TIGR00707">
    <property type="entry name" value="argD"/>
    <property type="match status" value="1"/>
</dbReference>
<evidence type="ECO:0000313" key="5">
    <source>
        <dbReference type="EMBL" id="SVA42668.1"/>
    </source>
</evidence>
<organism evidence="5">
    <name type="scientific">marine metagenome</name>
    <dbReference type="NCBI Taxonomy" id="408172"/>
    <lineage>
        <taxon>unclassified sequences</taxon>
        <taxon>metagenomes</taxon>
        <taxon>ecological metagenomes</taxon>
    </lineage>
</organism>
<dbReference type="Gene3D" id="3.40.640.10">
    <property type="entry name" value="Type I PLP-dependent aspartate aminotransferase-like (Major domain)"/>
    <property type="match status" value="1"/>
</dbReference>
<dbReference type="CDD" id="cd00610">
    <property type="entry name" value="OAT_like"/>
    <property type="match status" value="1"/>
</dbReference>
<dbReference type="GO" id="GO:0042802">
    <property type="term" value="F:identical protein binding"/>
    <property type="evidence" value="ECO:0007669"/>
    <property type="project" value="TreeGrafter"/>
</dbReference>
<dbReference type="FunFam" id="3.40.640.10:FF:000004">
    <property type="entry name" value="Acetylornithine aminotransferase"/>
    <property type="match status" value="1"/>
</dbReference>
<accession>A0A381VSC8</accession>
<dbReference type="GO" id="GO:0030170">
    <property type="term" value="F:pyridoxal phosphate binding"/>
    <property type="evidence" value="ECO:0007669"/>
    <property type="project" value="InterPro"/>
</dbReference>
<dbReference type="SUPFAM" id="SSF53383">
    <property type="entry name" value="PLP-dependent transferases"/>
    <property type="match status" value="1"/>
</dbReference>
<dbReference type="PANTHER" id="PTHR11986:SF113">
    <property type="entry name" value="SUCCINYLORNITHINE TRANSAMINASE"/>
    <property type="match status" value="1"/>
</dbReference>
<gene>
    <name evidence="5" type="ORF">METZ01_LOCUS95522</name>
</gene>
<dbReference type="Gene3D" id="3.90.1150.10">
    <property type="entry name" value="Aspartate Aminotransferase, domain 1"/>
    <property type="match status" value="1"/>
</dbReference>
<dbReference type="GO" id="GO:0006526">
    <property type="term" value="P:L-arginine biosynthetic process"/>
    <property type="evidence" value="ECO:0007669"/>
    <property type="project" value="UniProtKB-ARBA"/>
</dbReference>
<dbReference type="InterPro" id="IPR004636">
    <property type="entry name" value="AcOrn/SuccOrn_fam"/>
</dbReference>
<dbReference type="InterPro" id="IPR050103">
    <property type="entry name" value="Class-III_PLP-dep_AT"/>
</dbReference>
<evidence type="ECO:0000256" key="2">
    <source>
        <dbReference type="ARBA" id="ARBA00022576"/>
    </source>
</evidence>
<dbReference type="InterPro" id="IPR015421">
    <property type="entry name" value="PyrdxlP-dep_Trfase_major"/>
</dbReference>
<evidence type="ECO:0000256" key="3">
    <source>
        <dbReference type="ARBA" id="ARBA00022679"/>
    </source>
</evidence>
<dbReference type="PROSITE" id="PS00600">
    <property type="entry name" value="AA_TRANSFER_CLASS_3"/>
    <property type="match status" value="1"/>
</dbReference>
<proteinExistence type="inferred from homology"/>
<dbReference type="NCBIfam" id="NF002325">
    <property type="entry name" value="PRK01278.1"/>
    <property type="match status" value="1"/>
</dbReference>
<dbReference type="PANTHER" id="PTHR11986">
    <property type="entry name" value="AMINOTRANSFERASE CLASS III"/>
    <property type="match status" value="1"/>
</dbReference>
<keyword evidence="2" id="KW-0032">Aminotransferase</keyword>
<dbReference type="InterPro" id="IPR017652">
    <property type="entry name" value="Ac/SucOrn_transaminase_bac"/>
</dbReference>
<dbReference type="GO" id="GO:0008483">
    <property type="term" value="F:transaminase activity"/>
    <property type="evidence" value="ECO:0007669"/>
    <property type="project" value="UniProtKB-KW"/>
</dbReference>
<reference evidence="5" key="1">
    <citation type="submission" date="2018-05" db="EMBL/GenBank/DDBJ databases">
        <authorList>
            <person name="Lanie J.A."/>
            <person name="Ng W.-L."/>
            <person name="Kazmierczak K.M."/>
            <person name="Andrzejewski T.M."/>
            <person name="Davidsen T.M."/>
            <person name="Wayne K.J."/>
            <person name="Tettelin H."/>
            <person name="Glass J.I."/>
            <person name="Rusch D."/>
            <person name="Podicherti R."/>
            <person name="Tsui H.-C.T."/>
            <person name="Winkler M.E."/>
        </authorList>
    </citation>
    <scope>NUCLEOTIDE SEQUENCE</scope>
</reference>
<dbReference type="HAMAP" id="MF_01107">
    <property type="entry name" value="ArgD_aminotrans_3"/>
    <property type="match status" value="1"/>
</dbReference>
<dbReference type="AlphaFoldDB" id="A0A381VSC8"/>
<sequence length="413" mass="44034">MTAIPRELYDQYMMPNYAPGDVIPVRGNGSRVWDQQGREYVDFAGGIAVNALGHVHPSLVSALTAQASKLWHTSNVMATEPAMVLAQKLCDATFAERVFFCNSGGEAIEASLKLARRYCSTQFGPEKDLIIAFDNAFHGRSLFSVSVGGQPNYRQGFGPLPGSITHLPFNDVAALEETFSSLSDTVCAVIVEPIQGEGGVLDADPEFMQAIRRLCDEHNALMVLDEVQTGVGRTGKLYAHEWYNVKPDIMATAKALGGGFPIGATLATAEVSEVFKVGTHGSTYGGNPLACSVAAAAFDIINTQEVLEGVTDRRTMLVEGLEKISSRFDVFRTIRGRGLLIGCVVSDPWSGRALDLLQAAQVAGVMLLIAGADVVRLAPSLIIPQADIAEGLERLETAIAELCAAEQKAASGS</sequence>
<evidence type="ECO:0000256" key="1">
    <source>
        <dbReference type="ARBA" id="ARBA00001933"/>
    </source>
</evidence>
<keyword evidence="4" id="KW-0663">Pyridoxal phosphate</keyword>
<dbReference type="InterPro" id="IPR015422">
    <property type="entry name" value="PyrdxlP-dep_Trfase_small"/>
</dbReference>